<name>A0ABD0RP33_CIRMR</name>
<evidence type="ECO:0000313" key="3">
    <source>
        <dbReference type="EMBL" id="KAL0199885.1"/>
    </source>
</evidence>
<feature type="non-terminal residue" evidence="3">
    <location>
        <position position="1"/>
    </location>
</feature>
<dbReference type="PROSITE" id="PS50209">
    <property type="entry name" value="CARD"/>
    <property type="match status" value="1"/>
</dbReference>
<protein>
    <recommendedName>
        <fullName evidence="2">CARD domain-containing protein</fullName>
    </recommendedName>
</protein>
<dbReference type="Gene3D" id="1.10.533.10">
    <property type="entry name" value="Death Domain, Fas"/>
    <property type="match status" value="1"/>
</dbReference>
<dbReference type="InterPro" id="IPR001315">
    <property type="entry name" value="CARD"/>
</dbReference>
<comment type="caution">
    <text evidence="3">The sequence shown here is derived from an EMBL/GenBank/DDBJ whole genome shotgun (WGS) entry which is preliminary data.</text>
</comment>
<sequence>EDIVRQMTEACLNQSLDALLSRELLMREDYELVVNQPTRTAKRGLLPRGGAKTPGQQTNGLAPLPRPQHHKPPAATLYRPQRPVPLQLLQQHTKLLTFFQLIITALELEL</sequence>
<feature type="domain" description="CARD" evidence="2">
    <location>
        <begin position="1"/>
        <end position="46"/>
    </location>
</feature>
<evidence type="ECO:0000259" key="2">
    <source>
        <dbReference type="PROSITE" id="PS50209"/>
    </source>
</evidence>
<dbReference type="EMBL" id="JAMKFB020000002">
    <property type="protein sequence ID" value="KAL0199885.1"/>
    <property type="molecule type" value="Genomic_DNA"/>
</dbReference>
<feature type="region of interest" description="Disordered" evidence="1">
    <location>
        <begin position="41"/>
        <end position="75"/>
    </location>
</feature>
<keyword evidence="4" id="KW-1185">Reference proteome</keyword>
<proteinExistence type="predicted"/>
<organism evidence="3 4">
    <name type="scientific">Cirrhinus mrigala</name>
    <name type="common">Mrigala</name>
    <dbReference type="NCBI Taxonomy" id="683832"/>
    <lineage>
        <taxon>Eukaryota</taxon>
        <taxon>Metazoa</taxon>
        <taxon>Chordata</taxon>
        <taxon>Craniata</taxon>
        <taxon>Vertebrata</taxon>
        <taxon>Euteleostomi</taxon>
        <taxon>Actinopterygii</taxon>
        <taxon>Neopterygii</taxon>
        <taxon>Teleostei</taxon>
        <taxon>Ostariophysi</taxon>
        <taxon>Cypriniformes</taxon>
        <taxon>Cyprinidae</taxon>
        <taxon>Labeoninae</taxon>
        <taxon>Labeonini</taxon>
        <taxon>Cirrhinus</taxon>
    </lineage>
</organism>
<feature type="non-terminal residue" evidence="3">
    <location>
        <position position="110"/>
    </location>
</feature>
<dbReference type="InterPro" id="IPR011029">
    <property type="entry name" value="DEATH-like_dom_sf"/>
</dbReference>
<dbReference type="SUPFAM" id="SSF47986">
    <property type="entry name" value="DEATH domain"/>
    <property type="match status" value="1"/>
</dbReference>
<dbReference type="Pfam" id="PF00619">
    <property type="entry name" value="CARD"/>
    <property type="match status" value="1"/>
</dbReference>
<reference evidence="3 4" key="1">
    <citation type="submission" date="2024-05" db="EMBL/GenBank/DDBJ databases">
        <title>Genome sequencing and assembly of Indian major carp, Cirrhinus mrigala (Hamilton, 1822).</title>
        <authorList>
            <person name="Mohindra V."/>
            <person name="Chowdhury L.M."/>
            <person name="Lal K."/>
            <person name="Jena J.K."/>
        </authorList>
    </citation>
    <scope>NUCLEOTIDE SEQUENCE [LARGE SCALE GENOMIC DNA]</scope>
    <source>
        <strain evidence="3">CM1030</strain>
        <tissue evidence="3">Blood</tissue>
    </source>
</reference>
<gene>
    <name evidence="3" type="ORF">M9458_003072</name>
</gene>
<dbReference type="AlphaFoldDB" id="A0ABD0RP33"/>
<evidence type="ECO:0000313" key="4">
    <source>
        <dbReference type="Proteomes" id="UP001529510"/>
    </source>
</evidence>
<accession>A0ABD0RP33</accession>
<dbReference type="Proteomes" id="UP001529510">
    <property type="component" value="Unassembled WGS sequence"/>
</dbReference>
<evidence type="ECO:0000256" key="1">
    <source>
        <dbReference type="SAM" id="MobiDB-lite"/>
    </source>
</evidence>